<dbReference type="GO" id="GO:0055085">
    <property type="term" value="P:transmembrane transport"/>
    <property type="evidence" value="ECO:0007669"/>
    <property type="project" value="InterPro"/>
</dbReference>
<evidence type="ECO:0000256" key="6">
    <source>
        <dbReference type="ARBA" id="ARBA00023136"/>
    </source>
</evidence>
<dbReference type="GO" id="GO:0005886">
    <property type="term" value="C:plasma membrane"/>
    <property type="evidence" value="ECO:0007669"/>
    <property type="project" value="UniProtKB-SubCell"/>
</dbReference>
<comment type="subcellular location">
    <subcellularLocation>
        <location evidence="1 7">Cell membrane</location>
        <topology evidence="1 7">Multi-pass membrane protein</topology>
    </subcellularLocation>
</comment>
<keyword evidence="3" id="KW-1003">Cell membrane</keyword>
<dbReference type="eggNOG" id="COG0395">
    <property type="taxonomic scope" value="Bacteria"/>
</dbReference>
<dbReference type="PANTHER" id="PTHR43744">
    <property type="entry name" value="ABC TRANSPORTER PERMEASE PROTEIN MG189-RELATED-RELATED"/>
    <property type="match status" value="1"/>
</dbReference>
<dbReference type="EMBL" id="CP002344">
    <property type="protein sequence ID" value="ADU51983.1"/>
    <property type="molecule type" value="Genomic_DNA"/>
</dbReference>
<keyword evidence="6 7" id="KW-0472">Membrane</keyword>
<dbReference type="KEGG" id="tmr:Tmar_1886"/>
<reference evidence="10" key="2">
    <citation type="journal article" date="2010" name="Stand. Genomic Sci.">
        <title>Complete genome sequence of Thermaerobacter marianensis type strain (7p75aT).</title>
        <authorList>
            <person name="Han C."/>
            <person name="Gu W."/>
            <person name="Zhang X."/>
            <person name="Lapidus A."/>
            <person name="Nolan M."/>
            <person name="Copeland A."/>
            <person name="Lucas S."/>
            <person name="Glavina Del Rio T."/>
            <person name="Tice H."/>
            <person name="Cheng J."/>
            <person name="Tapia R."/>
            <person name="Goodwin L."/>
            <person name="Pitluck S."/>
            <person name="Pagani I."/>
            <person name="Ivanova N."/>
            <person name="Mavromatis K."/>
            <person name="Mikhailova N."/>
            <person name="Pati A."/>
            <person name="Chen A."/>
            <person name="Palaniappan K."/>
            <person name="Land M."/>
            <person name="Hauser L."/>
            <person name="Chang Y."/>
            <person name="Jeffries C."/>
            <person name="Schneider S."/>
            <person name="Rohde M."/>
            <person name="Goker M."/>
            <person name="Pukall R."/>
            <person name="Woyke T."/>
            <person name="Bristow J."/>
            <person name="Eisen J."/>
            <person name="Markowitz V."/>
            <person name="Hugenholtz P."/>
            <person name="Kyrpides N."/>
            <person name="Klenk H."/>
            <person name="Detter J."/>
        </authorList>
    </citation>
    <scope>NUCLEOTIDE SEQUENCE [LARGE SCALE GENOMIC DNA]</scope>
    <source>
        <strain evidence="10">ATCC 700841 / DSM 12885 / JCM 10246 / 7p75a</strain>
    </source>
</reference>
<dbReference type="Proteomes" id="UP000008915">
    <property type="component" value="Chromosome"/>
</dbReference>
<dbReference type="RefSeq" id="WP_013496284.1">
    <property type="nucleotide sequence ID" value="NC_014831.1"/>
</dbReference>
<evidence type="ECO:0000259" key="8">
    <source>
        <dbReference type="PROSITE" id="PS50928"/>
    </source>
</evidence>
<reference evidence="9 10" key="1">
    <citation type="journal article" date="2010" name="Stand. Genomic Sci.">
        <title>Complete genome sequence of Thermaerobacter marianensis type strain (7p75a).</title>
        <authorList>
            <person name="Han C."/>
            <person name="Gu W."/>
            <person name="Zhang X."/>
            <person name="Lapidus A."/>
            <person name="Nolan M."/>
            <person name="Copeland A."/>
            <person name="Lucas S."/>
            <person name="Del Rio T.G."/>
            <person name="Tice H."/>
            <person name="Cheng J.F."/>
            <person name="Tapia R."/>
            <person name="Goodwin L."/>
            <person name="Pitluck S."/>
            <person name="Pagani I."/>
            <person name="Ivanova N."/>
            <person name="Mavromatis K."/>
            <person name="Mikhailova N."/>
            <person name="Pati A."/>
            <person name="Chen A."/>
            <person name="Palaniappan K."/>
            <person name="Land M."/>
            <person name="Hauser L."/>
            <person name="Chang Y.J."/>
            <person name="Jeffries C.D."/>
            <person name="Schneider S."/>
            <person name="Rohde M."/>
            <person name="Goker M."/>
            <person name="Pukall R."/>
            <person name="Woyke T."/>
            <person name="Bristow J."/>
            <person name="Eisen J.A."/>
            <person name="Markowitz V."/>
            <person name="Hugenholtz P."/>
            <person name="Kyrpides N.C."/>
            <person name="Klenk H.P."/>
            <person name="Detter J.C."/>
        </authorList>
    </citation>
    <scope>NUCLEOTIDE SEQUENCE [LARGE SCALE GENOMIC DNA]</scope>
    <source>
        <strain evidence="10">ATCC 700841 / DSM 12885 / JCM 10246 / 7p75a</strain>
    </source>
</reference>
<evidence type="ECO:0000256" key="3">
    <source>
        <dbReference type="ARBA" id="ARBA00022475"/>
    </source>
</evidence>
<dbReference type="HOGENOM" id="CLU_016047_1_1_9"/>
<dbReference type="Gene3D" id="1.10.3720.10">
    <property type="entry name" value="MetI-like"/>
    <property type="match status" value="1"/>
</dbReference>
<organism evidence="9 10">
    <name type="scientific">Thermaerobacter marianensis (strain ATCC 700841 / DSM 12885 / JCM 10246 / 7p75a)</name>
    <dbReference type="NCBI Taxonomy" id="644966"/>
    <lineage>
        <taxon>Bacteria</taxon>
        <taxon>Bacillati</taxon>
        <taxon>Bacillota</taxon>
        <taxon>Clostridia</taxon>
        <taxon>Eubacteriales</taxon>
        <taxon>Clostridiales Family XVII. Incertae Sedis</taxon>
        <taxon>Thermaerobacter</taxon>
    </lineage>
</organism>
<feature type="transmembrane region" description="Helical" evidence="7">
    <location>
        <begin position="108"/>
        <end position="129"/>
    </location>
</feature>
<evidence type="ECO:0000256" key="7">
    <source>
        <dbReference type="RuleBase" id="RU363032"/>
    </source>
</evidence>
<feature type="transmembrane region" description="Helical" evidence="7">
    <location>
        <begin position="195"/>
        <end position="218"/>
    </location>
</feature>
<sequence length="278" mass="31021">MKADQKVHLKALPWHLVLIVACGVSLLPIAWMVGTAFKFQDEIFTSFLSPIPHRPTLSNFLYVWDRIPFARYFFNSLVVAALVTAAQLVTATLAAYGFTQFRFPGREFLFYAVVASMLVPVQVTMLPNYLVVARLGWLDSYAGLMAPHLAEAMGIFLLRQAFRSVPASLVEAARLEGATHLQVIRKVFIPNLRPVFIALGILVFINTWNEYLWPLLIIKDENMFTLPLALQLFVSEEGGTSWGPMMAAATLAALPPLLAYWVAQRYVVQTFLSAGIKG</sequence>
<dbReference type="Pfam" id="PF00528">
    <property type="entry name" value="BPD_transp_1"/>
    <property type="match status" value="1"/>
</dbReference>
<dbReference type="STRING" id="644966.Tmar_1886"/>
<evidence type="ECO:0000256" key="2">
    <source>
        <dbReference type="ARBA" id="ARBA00022448"/>
    </source>
</evidence>
<name>E6SIN9_THEM7</name>
<dbReference type="InterPro" id="IPR035906">
    <property type="entry name" value="MetI-like_sf"/>
</dbReference>
<feature type="transmembrane region" description="Helical" evidence="7">
    <location>
        <begin position="12"/>
        <end position="33"/>
    </location>
</feature>
<feature type="domain" description="ABC transmembrane type-1" evidence="8">
    <location>
        <begin position="73"/>
        <end position="263"/>
    </location>
</feature>
<dbReference type="SUPFAM" id="SSF161098">
    <property type="entry name" value="MetI-like"/>
    <property type="match status" value="1"/>
</dbReference>
<evidence type="ECO:0000313" key="10">
    <source>
        <dbReference type="Proteomes" id="UP000008915"/>
    </source>
</evidence>
<protein>
    <submittedName>
        <fullName evidence="9">Carbohydrate ABC transporter membrane protein 2, CUT1 family</fullName>
    </submittedName>
</protein>
<keyword evidence="2 7" id="KW-0813">Transport</keyword>
<gene>
    <name evidence="9" type="ordered locus">Tmar_1886</name>
</gene>
<dbReference type="InterPro" id="IPR000515">
    <property type="entry name" value="MetI-like"/>
</dbReference>
<comment type="similarity">
    <text evidence="7">Belongs to the binding-protein-dependent transport system permease family.</text>
</comment>
<keyword evidence="4 7" id="KW-0812">Transmembrane</keyword>
<keyword evidence="10" id="KW-1185">Reference proteome</keyword>
<dbReference type="PANTHER" id="PTHR43744:SF8">
    <property type="entry name" value="SN-GLYCEROL-3-PHOSPHATE TRANSPORT SYSTEM PERMEASE PROTEIN UGPE"/>
    <property type="match status" value="1"/>
</dbReference>
<proteinExistence type="inferred from homology"/>
<dbReference type="PROSITE" id="PS50928">
    <property type="entry name" value="ABC_TM1"/>
    <property type="match status" value="1"/>
</dbReference>
<accession>E6SIN9</accession>
<evidence type="ECO:0000313" key="9">
    <source>
        <dbReference type="EMBL" id="ADU51983.1"/>
    </source>
</evidence>
<keyword evidence="5 7" id="KW-1133">Transmembrane helix</keyword>
<evidence type="ECO:0000256" key="4">
    <source>
        <dbReference type="ARBA" id="ARBA00022692"/>
    </source>
</evidence>
<dbReference type="AlphaFoldDB" id="E6SIN9"/>
<feature type="transmembrane region" description="Helical" evidence="7">
    <location>
        <begin position="242"/>
        <end position="263"/>
    </location>
</feature>
<dbReference type="CDD" id="cd06261">
    <property type="entry name" value="TM_PBP2"/>
    <property type="match status" value="1"/>
</dbReference>
<dbReference type="OrthoDB" id="9787837at2"/>
<dbReference type="PROSITE" id="PS51257">
    <property type="entry name" value="PROKAR_LIPOPROTEIN"/>
    <property type="match status" value="1"/>
</dbReference>
<feature type="transmembrane region" description="Helical" evidence="7">
    <location>
        <begin position="72"/>
        <end position="96"/>
    </location>
</feature>
<evidence type="ECO:0000256" key="1">
    <source>
        <dbReference type="ARBA" id="ARBA00004651"/>
    </source>
</evidence>
<evidence type="ECO:0000256" key="5">
    <source>
        <dbReference type="ARBA" id="ARBA00022989"/>
    </source>
</evidence>